<dbReference type="GO" id="GO:0016281">
    <property type="term" value="C:eukaryotic translation initiation factor 4F complex"/>
    <property type="evidence" value="ECO:0007669"/>
    <property type="project" value="TreeGrafter"/>
</dbReference>
<comment type="similarity">
    <text evidence="1">Belongs to the eukaryotic initiation factor 4G family.</text>
</comment>
<proteinExistence type="inferred from homology"/>
<dbReference type="InterPro" id="IPR003890">
    <property type="entry name" value="MIF4G-like_typ-3"/>
</dbReference>
<dbReference type="Pfam" id="PF02854">
    <property type="entry name" value="MIF4G"/>
    <property type="match status" value="1"/>
</dbReference>
<dbReference type="InterPro" id="IPR016024">
    <property type="entry name" value="ARM-type_fold"/>
</dbReference>
<feature type="region of interest" description="Disordered" evidence="4">
    <location>
        <begin position="264"/>
        <end position="364"/>
    </location>
</feature>
<feature type="region of interest" description="Disordered" evidence="4">
    <location>
        <begin position="751"/>
        <end position="773"/>
    </location>
</feature>
<sequence length="1134" mass="120430">MTTQSTSWAQRVKGVQKPQQPVSGTTHPNSQAAAPTINQVGQHPPSSSSKASVDDISINTSIASPMSQQTSTSPIMPPVSSTGALNKNPISFAAAAAANRGNPSSTSNTSPAAVTPAQGQPHLAQPSAAVVGGANGVVSPKVVYAPISSDVMSPLTTINSTNPTSVAPSMRPPTVTTSNTRVRGENIMFGSIVSAGVDTDGGSTLAKPVKSGGSSLPNGQPRHSINQPAPPTYHETHVVAVPNHTDNQCNQEPIVPPLLQATQSSAVSMSSPHQPLSNTGTTMESAPPQHPQLSMVGQTSVPLQQPSQPHPPVNGPAFQQQQQHRGSRPNMQQQHHGNHVHNQGHRAAGGGRPYPPQQQPLYPAMHSLRPAPAAHHNVPIQNALLNAQNSLQALLNTFPDSQVWTPDIWSTFNYWQSVVVQCSGQVPYYQPMYTTAPRQMTPQSIPTSIPSGMGGSNMGMPLYTPPTSTSPVSMPPQHLSATMAHTAIQPPRAKKVSIKTESGVEIDLKAQVAQGLQTKASGSQKRVESPEAQTTGLAAVASTLPSSSARRLSVTGSKAIPIVDPLEKERALKTTIPPQTQSTITTASPAIPSSSHVANGEAVPSSPFKEEVPRSLSPPRPQSPVRPQSPSRRQSPPRSQSPVRPQSPTRSQSPPRLQSPVRPQSPTRSQSPIRSPSSPTKAQSPIRSQSPPISKVEEAKINSKGSAIIAPDAAREEAEPAPICSDSNGTKVELEDGEILEDVAPSKEALSCEGTAEEVAHSPSTSRAKGTTRKLASFEAVQYSSTLEPPRRDGGRIRYSTSFILALGDQSKKAADGWRPDSLAPFHEIFEEGKTASPRPTAGLARGSAGGSRLSRTLSQQDIASVPGGRASTSEQRFQQSTYSRGFTGVMPTVQAPPNARSSLGPRSSSGSGLNVMGSQSGQQQSRSSVGGRSAFDTRSGRQPSRSGPLAPPPESAVSLARSENAWMPHNLVPEKRRGAAAESAVDPEVTTILRKVKSLLNKLTLEKFESLSAQVRDTGIANRVILEGVIDLIFDKALDEPNFCALYSQLCSFLNRELPEKESWMTSDPRTNEFRRTLLNKCQKEFQSGASWAKEEDAAKGVRKNVDKMTSAEKEAFAQAQYERDKLKRRTLG</sequence>
<evidence type="ECO:0000256" key="1">
    <source>
        <dbReference type="ARBA" id="ARBA00005775"/>
    </source>
</evidence>
<feature type="compositionally biased region" description="Low complexity" evidence="4">
    <location>
        <begin position="841"/>
        <end position="859"/>
    </location>
</feature>
<feature type="domain" description="MIF4G" evidence="5">
    <location>
        <begin position="994"/>
        <end position="1099"/>
    </location>
</feature>
<name>A0A507CDB1_9FUNG</name>
<evidence type="ECO:0000256" key="2">
    <source>
        <dbReference type="ARBA" id="ARBA00022540"/>
    </source>
</evidence>
<evidence type="ECO:0000256" key="3">
    <source>
        <dbReference type="ARBA" id="ARBA00022917"/>
    </source>
</evidence>
<feature type="compositionally biased region" description="Low complexity" evidence="4">
    <location>
        <begin position="901"/>
        <end position="934"/>
    </location>
</feature>
<reference evidence="6 7" key="1">
    <citation type="journal article" date="2019" name="Sci. Rep.">
        <title>Comparative genomics of chytrid fungi reveal insights into the obligate biotrophic and pathogenic lifestyle of Synchytrium endobioticum.</title>
        <authorList>
            <person name="van de Vossenberg B.T.L.H."/>
            <person name="Warris S."/>
            <person name="Nguyen H.D.T."/>
            <person name="van Gent-Pelzer M.P.E."/>
            <person name="Joly D.L."/>
            <person name="van de Geest H.C."/>
            <person name="Bonants P.J.M."/>
            <person name="Smith D.S."/>
            <person name="Levesque C.A."/>
            <person name="van der Lee T.A.J."/>
        </authorList>
    </citation>
    <scope>NUCLEOTIDE SEQUENCE [LARGE SCALE GENOMIC DNA]</scope>
    <source>
        <strain evidence="6 7">LEV6574</strain>
    </source>
</reference>
<feature type="compositionally biased region" description="Polar residues" evidence="4">
    <location>
        <begin position="101"/>
        <end position="112"/>
    </location>
</feature>
<feature type="region of interest" description="Disordered" evidence="4">
    <location>
        <begin position="1"/>
        <end position="54"/>
    </location>
</feature>
<feature type="region of interest" description="Disordered" evidence="4">
    <location>
        <begin position="97"/>
        <end position="126"/>
    </location>
</feature>
<protein>
    <recommendedName>
        <fullName evidence="5">MIF4G domain-containing protein</fullName>
    </recommendedName>
</protein>
<evidence type="ECO:0000259" key="5">
    <source>
        <dbReference type="Pfam" id="PF02854"/>
    </source>
</evidence>
<feature type="compositionally biased region" description="Low complexity" evidence="4">
    <location>
        <begin position="625"/>
        <end position="694"/>
    </location>
</feature>
<feature type="compositionally biased region" description="Polar residues" evidence="4">
    <location>
        <begin position="871"/>
        <end position="885"/>
    </location>
</feature>
<evidence type="ECO:0000256" key="4">
    <source>
        <dbReference type="SAM" id="MobiDB-lite"/>
    </source>
</evidence>
<keyword evidence="3" id="KW-0648">Protein biosynthesis</keyword>
<dbReference type="VEuPathDB" id="FungiDB:SeMB42_g05164"/>
<dbReference type="PANTHER" id="PTHR23253:SF9">
    <property type="entry name" value="EUKARYOTIC TRANSLATION INITIATION FACTOR 4 GAMMA 2"/>
    <property type="match status" value="1"/>
</dbReference>
<dbReference type="VEuPathDB" id="FungiDB:SeMB42_g07318"/>
<feature type="compositionally biased region" description="Low complexity" evidence="4">
    <location>
        <begin position="574"/>
        <end position="591"/>
    </location>
</feature>
<feature type="region of interest" description="Disordered" evidence="4">
    <location>
        <begin position="63"/>
        <end position="82"/>
    </location>
</feature>
<dbReference type="Gene3D" id="1.25.40.180">
    <property type="match status" value="1"/>
</dbReference>
<evidence type="ECO:0000313" key="6">
    <source>
        <dbReference type="EMBL" id="TPX39500.1"/>
    </source>
</evidence>
<feature type="region of interest" description="Disordered" evidence="4">
    <location>
        <begin position="829"/>
        <end position="959"/>
    </location>
</feature>
<dbReference type="EMBL" id="QEAM01000473">
    <property type="protein sequence ID" value="TPX39500.1"/>
    <property type="molecule type" value="Genomic_DNA"/>
</dbReference>
<dbReference type="GO" id="GO:0003729">
    <property type="term" value="F:mRNA binding"/>
    <property type="evidence" value="ECO:0007669"/>
    <property type="project" value="TreeGrafter"/>
</dbReference>
<accession>A0A507CDB1</accession>
<keyword evidence="2" id="KW-0396">Initiation factor</keyword>
<feature type="region of interest" description="Disordered" evidence="4">
    <location>
        <begin position="572"/>
        <end position="737"/>
    </location>
</feature>
<comment type="caution">
    <text evidence="6">The sequence shown here is derived from an EMBL/GenBank/DDBJ whole genome shotgun (WGS) entry which is preliminary data.</text>
</comment>
<dbReference type="OrthoDB" id="514777at2759"/>
<dbReference type="Proteomes" id="UP000320475">
    <property type="component" value="Unassembled WGS sequence"/>
</dbReference>
<feature type="compositionally biased region" description="Polar residues" evidence="4">
    <location>
        <begin position="291"/>
        <end position="307"/>
    </location>
</feature>
<dbReference type="GO" id="GO:0003743">
    <property type="term" value="F:translation initiation factor activity"/>
    <property type="evidence" value="ECO:0007669"/>
    <property type="project" value="UniProtKB-KW"/>
</dbReference>
<dbReference type="AlphaFoldDB" id="A0A507CDB1"/>
<feature type="compositionally biased region" description="Polar residues" evidence="4">
    <location>
        <begin position="17"/>
        <end position="45"/>
    </location>
</feature>
<feature type="non-terminal residue" evidence="6">
    <location>
        <position position="1134"/>
    </location>
</feature>
<dbReference type="SUPFAM" id="SSF48371">
    <property type="entry name" value="ARM repeat"/>
    <property type="match status" value="1"/>
</dbReference>
<feature type="compositionally biased region" description="Polar residues" evidence="4">
    <location>
        <begin position="264"/>
        <end position="284"/>
    </location>
</feature>
<dbReference type="PANTHER" id="PTHR23253">
    <property type="entry name" value="EUKARYOTIC TRANSLATION INITIATION FACTOR 4 GAMMA"/>
    <property type="match status" value="1"/>
</dbReference>
<organism evidence="6 7">
    <name type="scientific">Synchytrium endobioticum</name>
    <dbReference type="NCBI Taxonomy" id="286115"/>
    <lineage>
        <taxon>Eukaryota</taxon>
        <taxon>Fungi</taxon>
        <taxon>Fungi incertae sedis</taxon>
        <taxon>Chytridiomycota</taxon>
        <taxon>Chytridiomycota incertae sedis</taxon>
        <taxon>Chytridiomycetes</taxon>
        <taxon>Synchytriales</taxon>
        <taxon>Synchytriaceae</taxon>
        <taxon>Synchytrium</taxon>
    </lineage>
</organism>
<gene>
    <name evidence="6" type="ORF">SeLEV6574_g07162</name>
</gene>
<evidence type="ECO:0000313" key="7">
    <source>
        <dbReference type="Proteomes" id="UP000320475"/>
    </source>
</evidence>